<dbReference type="AlphaFoldDB" id="A0A0H5RCG6"/>
<dbReference type="PANTHER" id="PTHR11106">
    <property type="entry name" value="GANGLIOSIDE INDUCED DIFFERENTIATION ASSOCIATED PROTEIN 2-RELATED"/>
    <property type="match status" value="1"/>
</dbReference>
<reference evidence="2" key="1">
    <citation type="submission" date="2015-04" db="EMBL/GenBank/DDBJ databases">
        <title>The genome sequence of the plant pathogenic Rhizarian Plasmodiophora brassicae reveals insights in its biotrophic life cycle and the origin of chitin synthesis.</title>
        <authorList>
            <person name="Schwelm A."/>
            <person name="Fogelqvist J."/>
            <person name="Knaust A."/>
            <person name="Julke S."/>
            <person name="Lilja T."/>
            <person name="Dhandapani V."/>
            <person name="Bonilla-Rosso G."/>
            <person name="Karlsson M."/>
            <person name="Shevchenko A."/>
            <person name="Choi S.R."/>
            <person name="Kim H.G."/>
            <person name="Park J.Y."/>
            <person name="Lim Y.P."/>
            <person name="Ludwig-Muller J."/>
            <person name="Dixelius C."/>
        </authorList>
    </citation>
    <scope>NUCLEOTIDE SEQUENCE</scope>
    <source>
        <tissue evidence="2">Potato root galls</tissue>
    </source>
</reference>
<dbReference type="PROSITE" id="PS51154">
    <property type="entry name" value="MACRO"/>
    <property type="match status" value="1"/>
</dbReference>
<accession>A0A0H5RCG6</accession>
<dbReference type="SMART" id="SM00506">
    <property type="entry name" value="A1pp"/>
    <property type="match status" value="1"/>
</dbReference>
<evidence type="ECO:0000313" key="2">
    <source>
        <dbReference type="EMBL" id="CRZ06199.1"/>
    </source>
</evidence>
<evidence type="ECO:0000259" key="1">
    <source>
        <dbReference type="PROSITE" id="PS51154"/>
    </source>
</evidence>
<feature type="domain" description="Macro" evidence="1">
    <location>
        <begin position="45"/>
        <end position="224"/>
    </location>
</feature>
<dbReference type="InterPro" id="IPR043472">
    <property type="entry name" value="Macro_dom-like"/>
</dbReference>
<sequence length="246" mass="27171">MGTIVEALSLPTWREYYRDHHVGIQERRRRREVNFFLNWFSARISRCPPSEADLSEKVSLWPGGDLTLLACDAIVNAANTGLWAGGGICGAIFNAAGSSQLKQACKAIDHCNTGESCITSGFNLPATFIIHAVGPVSNNNLALARTYISALNLAKRHRIRTIGFCCISTGIYGFPRHCAAMIALLTVRLWLTNPSNYNQIDRIVFSTYMKDDTSLYELLMPLAFACQLGKEENNSSSFESPNINES</sequence>
<dbReference type="Gene3D" id="3.40.220.10">
    <property type="entry name" value="Leucine Aminopeptidase, subunit E, domain 1"/>
    <property type="match status" value="1"/>
</dbReference>
<dbReference type="SUPFAM" id="SSF52949">
    <property type="entry name" value="Macro domain-like"/>
    <property type="match status" value="1"/>
</dbReference>
<name>A0A0H5RCG6_9EUKA</name>
<dbReference type="Pfam" id="PF01661">
    <property type="entry name" value="Macro"/>
    <property type="match status" value="1"/>
</dbReference>
<proteinExistence type="predicted"/>
<organism evidence="2">
    <name type="scientific">Spongospora subterranea</name>
    <dbReference type="NCBI Taxonomy" id="70186"/>
    <lineage>
        <taxon>Eukaryota</taxon>
        <taxon>Sar</taxon>
        <taxon>Rhizaria</taxon>
        <taxon>Endomyxa</taxon>
        <taxon>Phytomyxea</taxon>
        <taxon>Plasmodiophorida</taxon>
        <taxon>Plasmodiophoridae</taxon>
        <taxon>Spongospora</taxon>
    </lineage>
</organism>
<protein>
    <recommendedName>
        <fullName evidence="1">Macro domain-containing protein</fullName>
    </recommendedName>
</protein>
<dbReference type="PANTHER" id="PTHR11106:SF27">
    <property type="entry name" value="MACRO DOMAIN-CONTAINING PROTEIN"/>
    <property type="match status" value="1"/>
</dbReference>
<dbReference type="InterPro" id="IPR002589">
    <property type="entry name" value="Macro_dom"/>
</dbReference>
<dbReference type="EMBL" id="HACM01005757">
    <property type="protein sequence ID" value="CRZ06199.1"/>
    <property type="molecule type" value="Transcribed_RNA"/>
</dbReference>